<dbReference type="InterPro" id="IPR033370">
    <property type="entry name" value="COG1"/>
</dbReference>
<evidence type="ECO:0000256" key="1">
    <source>
        <dbReference type="ARBA" id="ARBA00004395"/>
    </source>
</evidence>
<dbReference type="GO" id="GO:0017119">
    <property type="term" value="C:Golgi transport complex"/>
    <property type="evidence" value="ECO:0007669"/>
    <property type="project" value="InterPro"/>
</dbReference>
<evidence type="ECO:0000313" key="9">
    <source>
        <dbReference type="EMBL" id="KAK0512924.1"/>
    </source>
</evidence>
<dbReference type="AlphaFoldDB" id="A0AA39V5S7"/>
<evidence type="ECO:0000256" key="8">
    <source>
        <dbReference type="SAM" id="MobiDB-lite"/>
    </source>
</evidence>
<sequence>MAGEAPDPKTFESWEEAFQYPIPAVRGMERMLRRDIDSNREKLRTLVGASYRDLLGTAESIIEMDGEMHDVEAYIGEIGQRCNTRLLEKKGVNLRSWTGKIEAPDSAHYAFASQLYVLRSCPDVMSRILKHGSSVLLAAKVLVISRLLHTRLSQSPTPPQYLESLRIRLGSLRRRLLGRIDRRFKTLELSAEAQVEAMCAFSLATSSSPKDVLRHYHHIRLEAISEKVEQGASDHENMLLALGIYVKTLRDTRAVVPGQLAYALERLKSVSLFKSKEVYSLMELNLDVHGRWIGDDIKTFTPYIRHDDLSKAEVEISLKQWAKRAFSAFLDGLRNRILDIQDPLVLLQLRKEVLELWLSNRQNSMGIDSTETIDGLRDVFNSQATRIIESRAAILADIGLMVKQILRNWRSDTSALTPSLWELSMSSRDMANVGKAFKENLMTCAIGKNEPLSTVSQRYTIFLERIEAVEEMIRNIRQTKWVDEADDVDDEEDPLDNKQVLLSEDDPGQLQERLNNALHKAYADLQDVLIRLHPHNDDANCGQQSSFLVRIWRELRQRLPKSYQCKDLGLISIPALQRMVIDEALRTPLERCTKRIARTSLRKSLRERLLWEGDPELPVLPSAWTYQFLLDVVSSMGHYGSDLWTAQATNGLKRGLITSIESILRWRQEAKTNGHANGKDGDAETRVLENDDVVNGEKHEQGEQEGKISSTKKANGELANGEPADHKEEQKDNRIQRLFDIFYLIDATAVKELDRADNGLISLQDSLIEDLALDTQSVERMKTNAQEYWKRTSLLFALLA</sequence>
<evidence type="ECO:0000256" key="4">
    <source>
        <dbReference type="ARBA" id="ARBA00022448"/>
    </source>
</evidence>
<dbReference type="PANTHER" id="PTHR31658">
    <property type="entry name" value="CONSERVED OLIGOMERIC GOLGI COMPLEX SUBUNIT 1"/>
    <property type="match status" value="1"/>
</dbReference>
<dbReference type="EMBL" id="JAFEKC020000009">
    <property type="protein sequence ID" value="KAK0512924.1"/>
    <property type="molecule type" value="Genomic_DNA"/>
</dbReference>
<evidence type="ECO:0000313" key="10">
    <source>
        <dbReference type="Proteomes" id="UP001166286"/>
    </source>
</evidence>
<dbReference type="GO" id="GO:0000139">
    <property type="term" value="C:Golgi membrane"/>
    <property type="evidence" value="ECO:0007669"/>
    <property type="project" value="UniProtKB-SubCell"/>
</dbReference>
<gene>
    <name evidence="9" type="ORF">JMJ35_004941</name>
</gene>
<accession>A0AA39V5S7</accession>
<keyword evidence="6" id="KW-0333">Golgi apparatus</keyword>
<comment type="caution">
    <text evidence="9">The sequence shown here is derived from an EMBL/GenBank/DDBJ whole genome shotgun (WGS) entry which is preliminary data.</text>
</comment>
<keyword evidence="7" id="KW-0472">Membrane</keyword>
<protein>
    <recommendedName>
        <fullName evidence="3">Conserved oligomeric Golgi complex subunit 1</fullName>
    </recommendedName>
</protein>
<name>A0AA39V5S7_9LECA</name>
<evidence type="ECO:0000256" key="3">
    <source>
        <dbReference type="ARBA" id="ARBA00020978"/>
    </source>
</evidence>
<dbReference type="GO" id="GO:0006891">
    <property type="term" value="P:intra-Golgi vesicle-mediated transport"/>
    <property type="evidence" value="ECO:0007669"/>
    <property type="project" value="InterPro"/>
</dbReference>
<keyword evidence="4" id="KW-0813">Transport</keyword>
<reference evidence="9" key="1">
    <citation type="submission" date="2023-03" db="EMBL/GenBank/DDBJ databases">
        <title>Complete genome of Cladonia borealis.</title>
        <authorList>
            <person name="Park H."/>
        </authorList>
    </citation>
    <scope>NUCLEOTIDE SEQUENCE</scope>
    <source>
        <strain evidence="9">ANT050790</strain>
    </source>
</reference>
<dbReference type="Pfam" id="PF08700">
    <property type="entry name" value="VPS51_Exo84_N"/>
    <property type="match status" value="1"/>
</dbReference>
<comment type="subcellular location">
    <subcellularLocation>
        <location evidence="1">Golgi apparatus membrane</location>
        <topology evidence="1">Peripheral membrane protein</topology>
    </subcellularLocation>
</comment>
<evidence type="ECO:0000256" key="7">
    <source>
        <dbReference type="ARBA" id="ARBA00023136"/>
    </source>
</evidence>
<feature type="compositionally biased region" description="Basic and acidic residues" evidence="8">
    <location>
        <begin position="696"/>
        <end position="706"/>
    </location>
</feature>
<keyword evidence="10" id="KW-1185">Reference proteome</keyword>
<comment type="similarity">
    <text evidence="2">Belongs to the COG1 family.</text>
</comment>
<feature type="region of interest" description="Disordered" evidence="8">
    <location>
        <begin position="696"/>
        <end position="730"/>
    </location>
</feature>
<keyword evidence="5" id="KW-0653">Protein transport</keyword>
<evidence type="ECO:0000256" key="5">
    <source>
        <dbReference type="ARBA" id="ARBA00022927"/>
    </source>
</evidence>
<dbReference type="Proteomes" id="UP001166286">
    <property type="component" value="Unassembled WGS sequence"/>
</dbReference>
<dbReference type="GO" id="GO:0015031">
    <property type="term" value="P:protein transport"/>
    <property type="evidence" value="ECO:0007669"/>
    <property type="project" value="UniProtKB-KW"/>
</dbReference>
<evidence type="ECO:0000256" key="2">
    <source>
        <dbReference type="ARBA" id="ARBA00006653"/>
    </source>
</evidence>
<organism evidence="9 10">
    <name type="scientific">Cladonia borealis</name>
    <dbReference type="NCBI Taxonomy" id="184061"/>
    <lineage>
        <taxon>Eukaryota</taxon>
        <taxon>Fungi</taxon>
        <taxon>Dikarya</taxon>
        <taxon>Ascomycota</taxon>
        <taxon>Pezizomycotina</taxon>
        <taxon>Lecanoromycetes</taxon>
        <taxon>OSLEUM clade</taxon>
        <taxon>Lecanoromycetidae</taxon>
        <taxon>Lecanorales</taxon>
        <taxon>Lecanorineae</taxon>
        <taxon>Cladoniaceae</taxon>
        <taxon>Cladonia</taxon>
    </lineage>
</organism>
<evidence type="ECO:0000256" key="6">
    <source>
        <dbReference type="ARBA" id="ARBA00023034"/>
    </source>
</evidence>
<proteinExistence type="inferred from homology"/>
<dbReference type="PANTHER" id="PTHR31658:SF0">
    <property type="entry name" value="CONSERVED OLIGOMERIC GOLGI COMPLEX SUBUNIT 1"/>
    <property type="match status" value="1"/>
</dbReference>